<keyword evidence="10" id="KW-1185">Reference proteome</keyword>
<dbReference type="GO" id="GO:0046983">
    <property type="term" value="F:protein dimerization activity"/>
    <property type="evidence" value="ECO:0007669"/>
    <property type="project" value="InterPro"/>
</dbReference>
<protein>
    <submittedName>
        <fullName evidence="9">MADS-box transcription factor 29</fullName>
    </submittedName>
</protein>
<dbReference type="SMART" id="SM00432">
    <property type="entry name" value="MADS"/>
    <property type="match status" value="1"/>
</dbReference>
<evidence type="ECO:0000256" key="6">
    <source>
        <dbReference type="SAM" id="Coils"/>
    </source>
</evidence>
<dbReference type="InterPro" id="IPR033896">
    <property type="entry name" value="MEF2-like_N"/>
</dbReference>
<keyword evidence="2" id="KW-0805">Transcription regulation</keyword>
<organism evidence="9 10">
    <name type="scientific">Rhynchospora pubera</name>
    <dbReference type="NCBI Taxonomy" id="906938"/>
    <lineage>
        <taxon>Eukaryota</taxon>
        <taxon>Viridiplantae</taxon>
        <taxon>Streptophyta</taxon>
        <taxon>Embryophyta</taxon>
        <taxon>Tracheophyta</taxon>
        <taxon>Spermatophyta</taxon>
        <taxon>Magnoliopsida</taxon>
        <taxon>Liliopsida</taxon>
        <taxon>Poales</taxon>
        <taxon>Cyperaceae</taxon>
        <taxon>Cyperoideae</taxon>
        <taxon>Rhynchosporeae</taxon>
        <taxon>Rhynchospora</taxon>
    </lineage>
</organism>
<evidence type="ECO:0000256" key="5">
    <source>
        <dbReference type="ARBA" id="ARBA00023242"/>
    </source>
</evidence>
<proteinExistence type="predicted"/>
<dbReference type="GO" id="GO:0003700">
    <property type="term" value="F:DNA-binding transcription factor activity"/>
    <property type="evidence" value="ECO:0007669"/>
    <property type="project" value="InterPro"/>
</dbReference>
<dbReference type="PROSITE" id="PS00350">
    <property type="entry name" value="MADS_BOX_1"/>
    <property type="match status" value="1"/>
</dbReference>
<comment type="subcellular location">
    <subcellularLocation>
        <location evidence="1">Nucleus</location>
    </subcellularLocation>
</comment>
<dbReference type="PROSITE" id="PS51297">
    <property type="entry name" value="K_BOX"/>
    <property type="match status" value="1"/>
</dbReference>
<keyword evidence="3" id="KW-0238">DNA-binding</keyword>
<dbReference type="EMBL" id="JAMFTS010000005">
    <property type="protein sequence ID" value="KAJ4754859.1"/>
    <property type="molecule type" value="Genomic_DNA"/>
</dbReference>
<dbReference type="GO" id="GO:0045944">
    <property type="term" value="P:positive regulation of transcription by RNA polymerase II"/>
    <property type="evidence" value="ECO:0007669"/>
    <property type="project" value="InterPro"/>
</dbReference>
<evidence type="ECO:0000256" key="2">
    <source>
        <dbReference type="ARBA" id="ARBA00023015"/>
    </source>
</evidence>
<evidence type="ECO:0000256" key="1">
    <source>
        <dbReference type="ARBA" id="ARBA00004123"/>
    </source>
</evidence>
<dbReference type="Pfam" id="PF00319">
    <property type="entry name" value="SRF-TF"/>
    <property type="match status" value="1"/>
</dbReference>
<dbReference type="Proteomes" id="UP001140206">
    <property type="component" value="Chromosome 5"/>
</dbReference>
<feature type="coiled-coil region" evidence="6">
    <location>
        <begin position="98"/>
        <end position="159"/>
    </location>
</feature>
<dbReference type="GO" id="GO:0005634">
    <property type="term" value="C:nucleus"/>
    <property type="evidence" value="ECO:0007669"/>
    <property type="project" value="UniProtKB-SubCell"/>
</dbReference>
<dbReference type="InterPro" id="IPR050142">
    <property type="entry name" value="MADS-box/MEF2_TF"/>
</dbReference>
<sequence length="237" mass="27258">MDLMYHLLVQFGKMGRGKIEIKRIENTSSRQVTFSKRRGGLLKKANELAILCDAQVGVIIFSSTGKMFEFCSPTNNLQCLIDKYQKHVSVQGEGFGARQQLMYEMKRMEAENDKLEVLIRQYLGKDLTSFSLNDMIQLEQQLESSIDKVRKRKDEVLSQQLTNLRRKENILEDQNNYLFRMMPDINAMVAIDQKPGPSAMMDLFGGVYQPDGASEFPAYRLQPMQPNLQQVGFMSHE</sequence>
<keyword evidence="6" id="KW-0175">Coiled coil</keyword>
<dbReference type="Pfam" id="PF01486">
    <property type="entry name" value="K-box"/>
    <property type="match status" value="1"/>
</dbReference>
<name>A0AAV8CGA4_9POAL</name>
<evidence type="ECO:0000259" key="8">
    <source>
        <dbReference type="PROSITE" id="PS51297"/>
    </source>
</evidence>
<dbReference type="PROSITE" id="PS50066">
    <property type="entry name" value="MADS_BOX_2"/>
    <property type="match status" value="1"/>
</dbReference>
<evidence type="ECO:0000313" key="10">
    <source>
        <dbReference type="Proteomes" id="UP001140206"/>
    </source>
</evidence>
<evidence type="ECO:0000259" key="7">
    <source>
        <dbReference type="PROSITE" id="PS50066"/>
    </source>
</evidence>
<dbReference type="SUPFAM" id="SSF55455">
    <property type="entry name" value="SRF-like"/>
    <property type="match status" value="1"/>
</dbReference>
<feature type="domain" description="MADS-box" evidence="7">
    <location>
        <begin position="14"/>
        <end position="74"/>
    </location>
</feature>
<dbReference type="CDD" id="cd00265">
    <property type="entry name" value="MADS_MEF2_like"/>
    <property type="match status" value="1"/>
</dbReference>
<gene>
    <name evidence="9" type="ORF">LUZ62_089264</name>
</gene>
<comment type="caution">
    <text evidence="9">The sequence shown here is derived from an EMBL/GenBank/DDBJ whole genome shotgun (WGS) entry which is preliminary data.</text>
</comment>
<dbReference type="InterPro" id="IPR002100">
    <property type="entry name" value="TF_MADSbox"/>
</dbReference>
<dbReference type="Gene3D" id="3.40.1810.10">
    <property type="entry name" value="Transcription factor, MADS-box"/>
    <property type="match status" value="1"/>
</dbReference>
<dbReference type="GO" id="GO:0000977">
    <property type="term" value="F:RNA polymerase II transcription regulatory region sequence-specific DNA binding"/>
    <property type="evidence" value="ECO:0007669"/>
    <property type="project" value="InterPro"/>
</dbReference>
<evidence type="ECO:0000313" key="9">
    <source>
        <dbReference type="EMBL" id="KAJ4754859.1"/>
    </source>
</evidence>
<dbReference type="InterPro" id="IPR036879">
    <property type="entry name" value="TF_MADSbox_sf"/>
</dbReference>
<dbReference type="PANTHER" id="PTHR48019">
    <property type="entry name" value="SERUM RESPONSE FACTOR HOMOLOG"/>
    <property type="match status" value="1"/>
</dbReference>
<evidence type="ECO:0000256" key="4">
    <source>
        <dbReference type="ARBA" id="ARBA00023163"/>
    </source>
</evidence>
<dbReference type="InterPro" id="IPR002487">
    <property type="entry name" value="TF_Kbox"/>
</dbReference>
<evidence type="ECO:0000256" key="3">
    <source>
        <dbReference type="ARBA" id="ARBA00023125"/>
    </source>
</evidence>
<accession>A0AAV8CGA4</accession>
<feature type="domain" description="K-box" evidence="8">
    <location>
        <begin position="98"/>
        <end position="188"/>
    </location>
</feature>
<dbReference type="AlphaFoldDB" id="A0AAV8CGA4"/>
<keyword evidence="4" id="KW-0804">Transcription</keyword>
<keyword evidence="5" id="KW-0539">Nucleus</keyword>
<dbReference type="PRINTS" id="PR00404">
    <property type="entry name" value="MADSDOMAIN"/>
</dbReference>
<reference evidence="9" key="1">
    <citation type="submission" date="2022-08" db="EMBL/GenBank/DDBJ databases">
        <authorList>
            <person name="Marques A."/>
        </authorList>
    </citation>
    <scope>NUCLEOTIDE SEQUENCE</scope>
    <source>
        <strain evidence="9">RhyPub2mFocal</strain>
        <tissue evidence="9">Leaves</tissue>
    </source>
</reference>